<dbReference type="Proteomes" id="UP000054937">
    <property type="component" value="Unassembled WGS sequence"/>
</dbReference>
<gene>
    <name evidence="5" type="ORF">PPERSA_02036</name>
</gene>
<feature type="compositionally biased region" description="Basic and acidic residues" evidence="4">
    <location>
        <begin position="102"/>
        <end position="111"/>
    </location>
</feature>
<comment type="caution">
    <text evidence="5">The sequence shown here is derived from an EMBL/GenBank/DDBJ whole genome shotgun (WGS) entry which is preliminary data.</text>
</comment>
<comment type="subcellular location">
    <subcellularLocation>
        <location evidence="1">Endomembrane system</location>
        <topology evidence="1">Multi-pass membrane protein</topology>
    </subcellularLocation>
    <subcellularLocation>
        <location evidence="2">Endosome</location>
    </subcellularLocation>
    <subcellularLocation>
        <location evidence="3">Lysosome membrane</location>
    </subcellularLocation>
</comment>
<evidence type="ECO:0000256" key="3">
    <source>
        <dbReference type="ARBA" id="ARBA00004656"/>
    </source>
</evidence>
<name>A0A0V0QF94_PSEPJ</name>
<keyword evidence="6" id="KW-1185">Reference proteome</keyword>
<feature type="compositionally biased region" description="Polar residues" evidence="4">
    <location>
        <begin position="61"/>
        <end position="85"/>
    </location>
</feature>
<feature type="compositionally biased region" description="Polar residues" evidence="4">
    <location>
        <begin position="121"/>
        <end position="133"/>
    </location>
</feature>
<feature type="compositionally biased region" description="Basic residues" evidence="4">
    <location>
        <begin position="134"/>
        <end position="147"/>
    </location>
</feature>
<dbReference type="PANTHER" id="PTHR45981">
    <property type="entry name" value="LD02310P"/>
    <property type="match status" value="1"/>
</dbReference>
<proteinExistence type="predicted"/>
<sequence>MSQNPEIQLNKIIQDYIISGSDQIFNQIISQLNSQNLNTNFSKHKHLETLQKLLETTKISENQNSLYHSDSSQAKNQDSKINNDSSQKEQNLEKTSLNLSQKQEKSPKSDKNQQNSQQNQILSPNKTHLVNQSHPKKFIRKSSIKKNGKAENLGGKNSSPQKQDGDQNQEQLNQNLNQNKNQEQVQNQNQNQNQEQELQQQQFLEQQKRVSTPIKLQINIEDENPHLSIQHQNLQQKLEQLQTTPQLKTNLKPKSTQTTTQKSILKMFTEQDLAIMNPQSPSKIEQNLQSIRERKNKQKLNTLGLISLKQFIQLYGHKIPAPQITKIYAQLFDQIYELSENLYIYPPENLQLAYNLIAKILKFNFSLLQQEYNLIQNLQRFLSQSENHLQVAFNLLLEITKEMSFIDKQDISVSVPIQKKNIISFRESIMLNIMNFPFEFFTQELEKIIGIHEDYNDLFLVSSQLMIAVLHYNYNGSIYQEDPEHLQEFSKQPLLIPARIKKEQQPNCYHIIRSDEFLKLIFDFLQYFTEEIHYKFLKKIMAYFNSHYKKNKEFIYSAPEIFEHFIFSQSILIYQLQFQYFEQQDQILEQFLENFEQISQNVLTNPALPVKFHNLIFDFWAYFDFYLQRNYLLAENAGKFLEDLVKKYIESKLDLVELLLEPEKMESYQYKQLHQQKIIDPLNSIQEIKTHLKYLGTLSYSNIEFILHELFLKFQTESEIFKEIQSQLSLKKLIWLAYIMIFVVKKFIKESEKMTVLANNRQDKQEKKFTATQSQNQQLNSLEQFFQDHIFDKFKSFTLWQNPRNSSQFFH</sequence>
<dbReference type="GO" id="GO:0005768">
    <property type="term" value="C:endosome"/>
    <property type="evidence" value="ECO:0007669"/>
    <property type="project" value="UniProtKB-SubCell"/>
</dbReference>
<dbReference type="EMBL" id="LDAU01000181">
    <property type="protein sequence ID" value="KRX00857.1"/>
    <property type="molecule type" value="Genomic_DNA"/>
</dbReference>
<evidence type="ECO:0000256" key="2">
    <source>
        <dbReference type="ARBA" id="ARBA00004177"/>
    </source>
</evidence>
<organism evidence="5 6">
    <name type="scientific">Pseudocohnilembus persalinus</name>
    <name type="common">Ciliate</name>
    <dbReference type="NCBI Taxonomy" id="266149"/>
    <lineage>
        <taxon>Eukaryota</taxon>
        <taxon>Sar</taxon>
        <taxon>Alveolata</taxon>
        <taxon>Ciliophora</taxon>
        <taxon>Intramacronucleata</taxon>
        <taxon>Oligohymenophorea</taxon>
        <taxon>Scuticociliatia</taxon>
        <taxon>Philasterida</taxon>
        <taxon>Pseudocohnilembidae</taxon>
        <taxon>Pseudocohnilembus</taxon>
    </lineage>
</organism>
<dbReference type="AlphaFoldDB" id="A0A0V0QF94"/>
<evidence type="ECO:0000313" key="6">
    <source>
        <dbReference type="Proteomes" id="UP000054937"/>
    </source>
</evidence>
<dbReference type="GO" id="GO:0005765">
    <property type="term" value="C:lysosomal membrane"/>
    <property type="evidence" value="ECO:0007669"/>
    <property type="project" value="UniProtKB-SubCell"/>
</dbReference>
<reference evidence="5 6" key="1">
    <citation type="journal article" date="2015" name="Sci. Rep.">
        <title>Genome of the facultative scuticociliatosis pathogen Pseudocohnilembus persalinus provides insight into its virulence through horizontal gene transfer.</title>
        <authorList>
            <person name="Xiong J."/>
            <person name="Wang G."/>
            <person name="Cheng J."/>
            <person name="Tian M."/>
            <person name="Pan X."/>
            <person name="Warren A."/>
            <person name="Jiang C."/>
            <person name="Yuan D."/>
            <person name="Miao W."/>
        </authorList>
    </citation>
    <scope>NUCLEOTIDE SEQUENCE [LARGE SCALE GENOMIC DNA]</scope>
    <source>
        <strain evidence="5">36N120E</strain>
    </source>
</reference>
<feature type="region of interest" description="Disordered" evidence="4">
    <location>
        <begin position="181"/>
        <end position="201"/>
    </location>
</feature>
<protein>
    <submittedName>
        <fullName evidence="5">Uncharacterized protein</fullName>
    </submittedName>
</protein>
<dbReference type="InParanoid" id="A0A0V0QF94"/>
<evidence type="ECO:0000256" key="4">
    <source>
        <dbReference type="SAM" id="MobiDB-lite"/>
    </source>
</evidence>
<evidence type="ECO:0000313" key="5">
    <source>
        <dbReference type="EMBL" id="KRX00857.1"/>
    </source>
</evidence>
<accession>A0A0V0QF94</accession>
<evidence type="ECO:0000256" key="1">
    <source>
        <dbReference type="ARBA" id="ARBA00004127"/>
    </source>
</evidence>
<feature type="region of interest" description="Disordered" evidence="4">
    <location>
        <begin position="61"/>
        <end position="168"/>
    </location>
</feature>